<dbReference type="PROSITE" id="PS00678">
    <property type="entry name" value="WD_REPEATS_1"/>
    <property type="match status" value="1"/>
</dbReference>
<keyword evidence="3" id="KW-0677">Repeat</keyword>
<dbReference type="InterPro" id="IPR001680">
    <property type="entry name" value="WD40_rpt"/>
</dbReference>
<evidence type="ECO:0000256" key="5">
    <source>
        <dbReference type="PROSITE-ProRule" id="PRU00221"/>
    </source>
</evidence>
<dbReference type="SUPFAM" id="SSF50969">
    <property type="entry name" value="YVTN repeat-like/Quinoprotein amine dehydrogenase"/>
    <property type="match status" value="1"/>
</dbReference>
<evidence type="ECO:0000256" key="2">
    <source>
        <dbReference type="ARBA" id="ARBA00022574"/>
    </source>
</evidence>
<dbReference type="InterPro" id="IPR019775">
    <property type="entry name" value="WD40_repeat_CS"/>
</dbReference>
<sequence length="849" mass="94909">MASEAMRPRGRPAHTPGITVLAYTPDGRRVITGGSNSAIRIYTVGQDGEPKTIDEGVDGHLGIGATNESFIMGAEDGTVWQYEIESGRMEKLLVRCALPVRDIAVSKDGEWAAVASEDVANELHAAASELTVKIVNIEDMTKVKYLREQAKGTKHVTFDPSGRYVTVSCTDGMLYIYSMLSDEPELVRKVDGVIRRLEPEDEATSQIVWHPDGTAFASAEATRDIAIFSVGEWKKEKVFSGGHNGEVTAISWSPNGALLATAGKDGQVLLWETKSQKVLERYDFANVINLAWHPSNNSLSFTTSDGELFIYDGIVPREHQPLLQKPLQAAPIFSGPLTEISNNVRPPLANRPKQTIERRARTPDSLDDVLDYDVGMEDFVEDDDGAGYAEDLARGKRAGSHLDDADGRPDKRLLTSFAKPKVHPPLQPGSTPWRGNRRYLCLNLTGCVWTVDQETHNTVTVEFYDRELHRDFHFTDPYLYDRACLNEHGTLFSNNPTDGSPATIFYRPHETWTTRADWRTQLPKGEFIRALALSDSYIVAVTTKDYVRVYTLFGTPFKVYRQKSPAVTCAAWRDYIMTVGNGPLGSDGRTATLRYTVENVKRDEVCQNEDVVAIPEGAELRSVFFSDAGDPCIYDSEGVLLVLQHWRTNGQARWVPLLDTRQLERLASGRKEETYWPVAVAQDKFHCIILKGGDRYPYFPRPLLSEFDFRVPITDTPGKGPDEEEEEGNTCGEGARLEEAFVRSNIMLSLFEDLLGSTNATTGQRAELARKELEVDKFLLQLLAVECREGEERGMKALELVQMMRDRNGKMVEAAVKVAQRYGRGVLEDKIRDLAERRYMGADDDDELA</sequence>
<feature type="repeat" description="WD" evidence="5">
    <location>
        <begin position="11"/>
        <end position="52"/>
    </location>
</feature>
<dbReference type="SUPFAM" id="SSF69322">
    <property type="entry name" value="Tricorn protease domain 2"/>
    <property type="match status" value="1"/>
</dbReference>
<dbReference type="STRING" id="105351.A0A401KEX7"/>
<keyword evidence="10" id="KW-1185">Reference proteome</keyword>
<proteinExistence type="predicted"/>
<dbReference type="InterPro" id="IPR022100">
    <property type="entry name" value="WDHD1/CFT4_beta-prop_2nd"/>
</dbReference>
<dbReference type="Pfam" id="PF12341">
    <property type="entry name" value="Mcl1_mid"/>
    <property type="match status" value="1"/>
</dbReference>
<dbReference type="EMBL" id="BDHI01000001">
    <property type="protein sequence ID" value="GCB17827.1"/>
    <property type="molecule type" value="Genomic_DNA"/>
</dbReference>
<protein>
    <submittedName>
        <fullName evidence="9">Minichromosome loss protein 1</fullName>
    </submittedName>
</protein>
<dbReference type="InterPro" id="IPR011044">
    <property type="entry name" value="Quino_amine_DH_bsu"/>
</dbReference>
<dbReference type="PROSITE" id="PS50294">
    <property type="entry name" value="WD_REPEATS_REGION"/>
    <property type="match status" value="1"/>
</dbReference>
<evidence type="ECO:0000256" key="1">
    <source>
        <dbReference type="ARBA" id="ARBA00004123"/>
    </source>
</evidence>
<feature type="domain" description="WDHD1/CFT4 helical bundle" evidence="7">
    <location>
        <begin position="736"/>
        <end position="840"/>
    </location>
</feature>
<feature type="repeat" description="WD" evidence="5">
    <location>
        <begin position="240"/>
        <end position="281"/>
    </location>
</feature>
<evidence type="ECO:0000313" key="10">
    <source>
        <dbReference type="Proteomes" id="UP000286921"/>
    </source>
</evidence>
<comment type="caution">
    <text evidence="9">The sequence shown here is derived from an EMBL/GenBank/DDBJ whole genome shotgun (WGS) entry which is preliminary data.</text>
</comment>
<dbReference type="GO" id="GO:0043596">
    <property type="term" value="C:nuclear replication fork"/>
    <property type="evidence" value="ECO:0007669"/>
    <property type="project" value="TreeGrafter"/>
</dbReference>
<dbReference type="PANTHER" id="PTHR19932">
    <property type="entry name" value="WD REPEAT AND HMG-BOX DNA BINDING PROTEIN"/>
    <property type="match status" value="1"/>
</dbReference>
<dbReference type="GO" id="GO:0006281">
    <property type="term" value="P:DNA repair"/>
    <property type="evidence" value="ECO:0007669"/>
    <property type="project" value="TreeGrafter"/>
</dbReference>
<dbReference type="InterPro" id="IPR057646">
    <property type="entry name" value="WD40_WDHD1_1st"/>
</dbReference>
<feature type="domain" description="WDHD1 first WD40" evidence="8">
    <location>
        <begin position="11"/>
        <end position="308"/>
    </location>
</feature>
<keyword evidence="2 5" id="KW-0853">WD repeat</keyword>
<name>A0A401KEX7_ASPAW</name>
<dbReference type="GO" id="GO:0003682">
    <property type="term" value="F:chromatin binding"/>
    <property type="evidence" value="ECO:0007669"/>
    <property type="project" value="TreeGrafter"/>
</dbReference>
<organism evidence="9 10">
    <name type="scientific">Aspergillus awamori</name>
    <name type="common">Black koji mold</name>
    <dbReference type="NCBI Taxonomy" id="105351"/>
    <lineage>
        <taxon>Eukaryota</taxon>
        <taxon>Fungi</taxon>
        <taxon>Dikarya</taxon>
        <taxon>Ascomycota</taxon>
        <taxon>Pezizomycotina</taxon>
        <taxon>Eurotiomycetes</taxon>
        <taxon>Eurotiomycetidae</taxon>
        <taxon>Eurotiales</taxon>
        <taxon>Aspergillaceae</taxon>
        <taxon>Aspergillus</taxon>
    </lineage>
</organism>
<evidence type="ECO:0000259" key="7">
    <source>
        <dbReference type="Pfam" id="PF20946"/>
    </source>
</evidence>
<comment type="subcellular location">
    <subcellularLocation>
        <location evidence="1">Nucleus</location>
    </subcellularLocation>
</comment>
<evidence type="ECO:0000259" key="6">
    <source>
        <dbReference type="Pfam" id="PF12341"/>
    </source>
</evidence>
<dbReference type="SMART" id="SM00320">
    <property type="entry name" value="WD40"/>
    <property type="match status" value="5"/>
</dbReference>
<dbReference type="InterPro" id="IPR048591">
    <property type="entry name" value="WDHD1/CFT4_hel"/>
</dbReference>
<gene>
    <name evidence="9" type="ORF">AAWM_00712</name>
</gene>
<dbReference type="Pfam" id="PF20946">
    <property type="entry name" value="Ctf4_C"/>
    <property type="match status" value="1"/>
</dbReference>
<evidence type="ECO:0000259" key="8">
    <source>
        <dbReference type="Pfam" id="PF24817"/>
    </source>
</evidence>
<accession>A0A401KEX7</accession>
<dbReference type="GO" id="GO:0000278">
    <property type="term" value="P:mitotic cell cycle"/>
    <property type="evidence" value="ECO:0007669"/>
    <property type="project" value="TreeGrafter"/>
</dbReference>
<dbReference type="Proteomes" id="UP000286921">
    <property type="component" value="Unassembled WGS sequence"/>
</dbReference>
<dbReference type="FunFam" id="2.130.10.10:FF:000790">
    <property type="entry name" value="Chromosome segregation protein (SepB)"/>
    <property type="match status" value="1"/>
</dbReference>
<dbReference type="Pfam" id="PF24817">
    <property type="entry name" value="WD40_WDHD1_1st"/>
    <property type="match status" value="1"/>
</dbReference>
<reference evidence="9 10" key="1">
    <citation type="submission" date="2016-09" db="EMBL/GenBank/DDBJ databases">
        <title>Aspergillus awamori IFM 58123T.</title>
        <authorList>
            <person name="Kusuya Y."/>
            <person name="Shimizu M."/>
            <person name="Takahashi H."/>
            <person name="Yaguchi T."/>
        </authorList>
    </citation>
    <scope>NUCLEOTIDE SEQUENCE [LARGE SCALE GENOMIC DNA]</scope>
    <source>
        <strain evidence="9 10">IFM 58123</strain>
    </source>
</reference>
<dbReference type="GO" id="GO:0006261">
    <property type="term" value="P:DNA-templated DNA replication"/>
    <property type="evidence" value="ECO:0007669"/>
    <property type="project" value="TreeGrafter"/>
</dbReference>
<dbReference type="PROSITE" id="PS50082">
    <property type="entry name" value="WD_REPEATS_2"/>
    <property type="match status" value="2"/>
</dbReference>
<dbReference type="InterPro" id="IPR015943">
    <property type="entry name" value="WD40/YVTN_repeat-like_dom_sf"/>
</dbReference>
<dbReference type="PANTHER" id="PTHR19932:SF10">
    <property type="entry name" value="WD REPEAT AND HMG-BOX DNA-BINDING PROTEIN 1"/>
    <property type="match status" value="1"/>
</dbReference>
<evidence type="ECO:0000256" key="3">
    <source>
        <dbReference type="ARBA" id="ARBA00022737"/>
    </source>
</evidence>
<keyword evidence="4" id="KW-0539">Nucleus</keyword>
<dbReference type="AlphaFoldDB" id="A0A401KEX7"/>
<dbReference type="Gene3D" id="2.130.10.10">
    <property type="entry name" value="YVTN repeat-like/Quinoprotein amine dehydrogenase"/>
    <property type="match status" value="2"/>
</dbReference>
<evidence type="ECO:0000313" key="9">
    <source>
        <dbReference type="EMBL" id="GCB17827.1"/>
    </source>
</evidence>
<evidence type="ECO:0000256" key="4">
    <source>
        <dbReference type="ARBA" id="ARBA00023242"/>
    </source>
</evidence>
<feature type="domain" description="WDHD1/CFT4 second beta-propeller" evidence="6">
    <location>
        <begin position="425"/>
        <end position="713"/>
    </location>
</feature>